<evidence type="ECO:0000313" key="4">
    <source>
        <dbReference type="Proteomes" id="UP000318478"/>
    </source>
</evidence>
<dbReference type="Pfam" id="PF00092">
    <property type="entry name" value="VWA"/>
    <property type="match status" value="1"/>
</dbReference>
<reference evidence="3 4" key="1">
    <citation type="submission" date="2019-02" db="EMBL/GenBank/DDBJ databases">
        <title>Deep-cultivation of Planctomycetes and their phenomic and genomic characterization uncovers novel biology.</title>
        <authorList>
            <person name="Wiegand S."/>
            <person name="Jogler M."/>
            <person name="Boedeker C."/>
            <person name="Pinto D."/>
            <person name="Vollmers J."/>
            <person name="Rivas-Marin E."/>
            <person name="Kohn T."/>
            <person name="Peeters S.H."/>
            <person name="Heuer A."/>
            <person name="Rast P."/>
            <person name="Oberbeckmann S."/>
            <person name="Bunk B."/>
            <person name="Jeske O."/>
            <person name="Meyerdierks A."/>
            <person name="Storesund J.E."/>
            <person name="Kallscheuer N."/>
            <person name="Luecker S."/>
            <person name="Lage O.M."/>
            <person name="Pohl T."/>
            <person name="Merkel B.J."/>
            <person name="Hornburger P."/>
            <person name="Mueller R.-W."/>
            <person name="Bruemmer F."/>
            <person name="Labrenz M."/>
            <person name="Spormann A.M."/>
            <person name="Op Den Camp H."/>
            <person name="Overmann J."/>
            <person name="Amann R."/>
            <person name="Jetten M.S.M."/>
            <person name="Mascher T."/>
            <person name="Medema M.H."/>
            <person name="Devos D.P."/>
            <person name="Kaster A.-K."/>
            <person name="Ovreas L."/>
            <person name="Rohde M."/>
            <person name="Galperin M.Y."/>
            <person name="Jogler C."/>
        </authorList>
    </citation>
    <scope>NUCLEOTIDE SEQUENCE [LARGE SCALE GENOMIC DNA]</scope>
    <source>
        <strain evidence="3 4">Pla123a</strain>
    </source>
</reference>
<keyword evidence="4" id="KW-1185">Reference proteome</keyword>
<dbReference type="InterPro" id="IPR036465">
    <property type="entry name" value="vWFA_dom_sf"/>
</dbReference>
<dbReference type="RefSeq" id="WP_146590972.1">
    <property type="nucleotide sequence ID" value="NZ_SJPO01000013.1"/>
</dbReference>
<dbReference type="Gene3D" id="3.40.50.410">
    <property type="entry name" value="von Willebrand factor, type A domain"/>
    <property type="match status" value="1"/>
</dbReference>
<dbReference type="InterPro" id="IPR002035">
    <property type="entry name" value="VWF_A"/>
</dbReference>
<dbReference type="Proteomes" id="UP000318478">
    <property type="component" value="Unassembled WGS sequence"/>
</dbReference>
<sequence>MYKRPPRAKRRLGVILVLSALLMVAVCGMAAMGIDVGFMMLVKTQLQVAADAGALAAANSLHLSQAEIIDVGEQFVAMHNAGGRAIKTAETNVEIGVWDIATDVFTPAPGVGNAVRVTVTRDGEALFFGRVIGNDKFNAQASAIAMANPKDIAFVIDLSGSMNDDTEPAWATTTINTTFGAAAASGVATSLMQDVYDDFGFGAFPGTLEYLGGSFGLPKDHIAYAELTSDVGPLANGTLAPRYRIAPGDSEHTRRERAYCWIIDHQLRNLMPKVRPFPNSKKNYEYWEKYIDYVLLTSHVVSPSPPPPPSPPPTPNPTPSPSPTPTPTPGPPPPPPAPTPPIGMSPWRQFESFAATPATAFSLWSSYRSGGPAMLAAPAYSVVYGPSATGPGLPRVGGLYGNYSAWIPPSQDGDRIYQFNNPNRSSFPSADGSLPHKLRNYFGYLTYVQFLMDHGRDLQPDGNVYTELSLDSGLAPLHSESVAGRSFSFPPRSQPLHAVRRSAIAALDVVDDRNSVIPTKGARDQVAIVTFDTTDGSRLLHTFTPEYLDVMESVTKLQAVGDKGTSTATETGLIHARQLLLPKSKGGAARERSTKVAVLLTDGMPNAHSSDAGTIDSYMTSNSIGDSYGGGYYWLDAALMQTHVLEADGIEVYPVGIGMGADYDFMDRVSRLGGTGGADGQSPRGSGNPAEYELLLTKIFEDIVKKPTARLVE</sequence>
<dbReference type="SUPFAM" id="SSF53300">
    <property type="entry name" value="vWA-like"/>
    <property type="match status" value="1"/>
</dbReference>
<dbReference type="EMBL" id="SJPO01000013">
    <property type="protein sequence ID" value="TWT66988.1"/>
    <property type="molecule type" value="Genomic_DNA"/>
</dbReference>
<dbReference type="SMART" id="SM00327">
    <property type="entry name" value="VWA"/>
    <property type="match status" value="1"/>
</dbReference>
<dbReference type="CDD" id="cd00198">
    <property type="entry name" value="vWFA"/>
    <property type="match status" value="1"/>
</dbReference>
<feature type="compositionally biased region" description="Pro residues" evidence="1">
    <location>
        <begin position="303"/>
        <end position="343"/>
    </location>
</feature>
<dbReference type="PROSITE" id="PS50234">
    <property type="entry name" value="VWFA"/>
    <property type="match status" value="1"/>
</dbReference>
<protein>
    <submittedName>
        <fullName evidence="3">von Willebrand factor type A domain protein</fullName>
    </submittedName>
</protein>
<proteinExistence type="predicted"/>
<dbReference type="OrthoDB" id="210334at2"/>
<dbReference type="InterPro" id="IPR018705">
    <property type="entry name" value="DUF2134_membrane"/>
</dbReference>
<evidence type="ECO:0000313" key="3">
    <source>
        <dbReference type="EMBL" id="TWT66988.1"/>
    </source>
</evidence>
<evidence type="ECO:0000259" key="2">
    <source>
        <dbReference type="PROSITE" id="PS50234"/>
    </source>
</evidence>
<dbReference type="Pfam" id="PF09977">
    <property type="entry name" value="Tad_C"/>
    <property type="match status" value="1"/>
</dbReference>
<feature type="domain" description="VWFA" evidence="2">
    <location>
        <begin position="471"/>
        <end position="703"/>
    </location>
</feature>
<feature type="region of interest" description="Disordered" evidence="1">
    <location>
        <begin position="302"/>
        <end position="345"/>
    </location>
</feature>
<gene>
    <name evidence="3" type="ORF">Pla123a_44170</name>
</gene>
<name>A0A5C5XWG1_9BACT</name>
<evidence type="ECO:0000256" key="1">
    <source>
        <dbReference type="SAM" id="MobiDB-lite"/>
    </source>
</evidence>
<accession>A0A5C5XWG1</accession>
<organism evidence="3 4">
    <name type="scientific">Posidoniimonas polymericola</name>
    <dbReference type="NCBI Taxonomy" id="2528002"/>
    <lineage>
        <taxon>Bacteria</taxon>
        <taxon>Pseudomonadati</taxon>
        <taxon>Planctomycetota</taxon>
        <taxon>Planctomycetia</taxon>
        <taxon>Pirellulales</taxon>
        <taxon>Lacipirellulaceae</taxon>
        <taxon>Posidoniimonas</taxon>
    </lineage>
</organism>
<dbReference type="AlphaFoldDB" id="A0A5C5XWG1"/>
<comment type="caution">
    <text evidence="3">The sequence shown here is derived from an EMBL/GenBank/DDBJ whole genome shotgun (WGS) entry which is preliminary data.</text>
</comment>